<proteinExistence type="predicted"/>
<evidence type="ECO:0000313" key="3">
    <source>
        <dbReference type="Proteomes" id="UP000308652"/>
    </source>
</evidence>
<dbReference type="AlphaFoldDB" id="A0A5C3M007"/>
<evidence type="ECO:0000256" key="1">
    <source>
        <dbReference type="SAM" id="SignalP"/>
    </source>
</evidence>
<dbReference type="OrthoDB" id="5150177at2759"/>
<dbReference type="Proteomes" id="UP000308652">
    <property type="component" value="Unassembled WGS sequence"/>
</dbReference>
<reference evidence="2 3" key="1">
    <citation type="journal article" date="2019" name="Nat. Ecol. Evol.">
        <title>Megaphylogeny resolves global patterns of mushroom evolution.</title>
        <authorList>
            <person name="Varga T."/>
            <person name="Krizsan K."/>
            <person name="Foldi C."/>
            <person name="Dima B."/>
            <person name="Sanchez-Garcia M."/>
            <person name="Sanchez-Ramirez S."/>
            <person name="Szollosi G.J."/>
            <person name="Szarkandi J.G."/>
            <person name="Papp V."/>
            <person name="Albert L."/>
            <person name="Andreopoulos W."/>
            <person name="Angelini C."/>
            <person name="Antonin V."/>
            <person name="Barry K.W."/>
            <person name="Bougher N.L."/>
            <person name="Buchanan P."/>
            <person name="Buyck B."/>
            <person name="Bense V."/>
            <person name="Catcheside P."/>
            <person name="Chovatia M."/>
            <person name="Cooper J."/>
            <person name="Damon W."/>
            <person name="Desjardin D."/>
            <person name="Finy P."/>
            <person name="Geml J."/>
            <person name="Haridas S."/>
            <person name="Hughes K."/>
            <person name="Justo A."/>
            <person name="Karasinski D."/>
            <person name="Kautmanova I."/>
            <person name="Kiss B."/>
            <person name="Kocsube S."/>
            <person name="Kotiranta H."/>
            <person name="LaButti K.M."/>
            <person name="Lechner B.E."/>
            <person name="Liimatainen K."/>
            <person name="Lipzen A."/>
            <person name="Lukacs Z."/>
            <person name="Mihaltcheva S."/>
            <person name="Morgado L.N."/>
            <person name="Niskanen T."/>
            <person name="Noordeloos M.E."/>
            <person name="Ohm R.A."/>
            <person name="Ortiz-Santana B."/>
            <person name="Ovrebo C."/>
            <person name="Racz N."/>
            <person name="Riley R."/>
            <person name="Savchenko A."/>
            <person name="Shiryaev A."/>
            <person name="Soop K."/>
            <person name="Spirin V."/>
            <person name="Szebenyi C."/>
            <person name="Tomsovsky M."/>
            <person name="Tulloss R.E."/>
            <person name="Uehling J."/>
            <person name="Grigoriev I.V."/>
            <person name="Vagvolgyi C."/>
            <person name="Papp T."/>
            <person name="Martin F.M."/>
            <person name="Miettinen O."/>
            <person name="Hibbett D.S."/>
            <person name="Nagy L.G."/>
        </authorList>
    </citation>
    <scope>NUCLEOTIDE SEQUENCE [LARGE SCALE GENOMIC DNA]</scope>
    <source>
        <strain evidence="2 3">CBS 166.37</strain>
    </source>
</reference>
<keyword evidence="3" id="KW-1185">Reference proteome</keyword>
<name>A0A5C3M007_9AGAR</name>
<feature type="chain" id="PRO_5023130305" evidence="1">
    <location>
        <begin position="21"/>
        <end position="236"/>
    </location>
</feature>
<organism evidence="2 3">
    <name type="scientific">Crucibulum laeve</name>
    <dbReference type="NCBI Taxonomy" id="68775"/>
    <lineage>
        <taxon>Eukaryota</taxon>
        <taxon>Fungi</taxon>
        <taxon>Dikarya</taxon>
        <taxon>Basidiomycota</taxon>
        <taxon>Agaricomycotina</taxon>
        <taxon>Agaricomycetes</taxon>
        <taxon>Agaricomycetidae</taxon>
        <taxon>Agaricales</taxon>
        <taxon>Agaricineae</taxon>
        <taxon>Nidulariaceae</taxon>
        <taxon>Crucibulum</taxon>
    </lineage>
</organism>
<feature type="signal peptide" evidence="1">
    <location>
        <begin position="1"/>
        <end position="20"/>
    </location>
</feature>
<dbReference type="EMBL" id="ML213603">
    <property type="protein sequence ID" value="TFK38472.1"/>
    <property type="molecule type" value="Genomic_DNA"/>
</dbReference>
<protein>
    <submittedName>
        <fullName evidence="2">Uncharacterized protein</fullName>
    </submittedName>
</protein>
<sequence length="236" mass="26417">MKSAIIASTVVVSYALLASAAPASVTDNSLFARGGAASKVAKAAKNPNIAKAAEKWALNPQGAMDRDQRKKNREAFQKVATAKMASNAFEEKKREEFADIEARDFNENYLVARGGVASKIGKAVKNPNVAKAAEKWALNPQGAMDRDQRKKNREAFQKVATAKMAANAFQEAGSSKKKREAFEDIETRDFDDELEARDFDEFEYEARDFDEFEYEAREFDDVEDLFAREYELDDLE</sequence>
<keyword evidence="1" id="KW-0732">Signal</keyword>
<accession>A0A5C3M007</accession>
<evidence type="ECO:0000313" key="2">
    <source>
        <dbReference type="EMBL" id="TFK38472.1"/>
    </source>
</evidence>
<gene>
    <name evidence="2" type="ORF">BDQ12DRAFT_113210</name>
</gene>